<sequence length="390" mass="42719">MKNIIALIAVILTLVACGGGGQQSVDDLIADGNLEQIRAKRSEVKAQQDELQAQLNMIDEAIRELDKSENLALVTTATINDTLFRHFIEVQGNVTTKQNVIIYPEYQGTLIRVLVKEGDAVRKGQLLAQIDDGGLGSQLGQLQVQEELARTTYERQKRLWDQQIGSEIQYLQAKTNYEAAKNAVDQLESQLGKTQITAPFSGTIDDVITDQGTVVSPGQALFRIVNLDDMYIEAEVPERYLKTVTPGKDVAINLPILGETISSQVRQTGNYIKPSNRSFSIEVDVPNNTGNIKPNLTARLRINDYTNPKALLIPLSVISENALGEQYVYVVMNDTTNNGAGVMAKRKIITTGLTQGDYTEVTSGISTGESIIVEGARTVKDGQNVQILNQ</sequence>
<dbReference type="PROSITE" id="PS51257">
    <property type="entry name" value="PROKAR_LIPOPROTEIN"/>
    <property type="match status" value="1"/>
</dbReference>
<feature type="domain" description="CzcB-like alpha-helical hairpin" evidence="3">
    <location>
        <begin position="137"/>
        <end position="191"/>
    </location>
</feature>
<feature type="coiled-coil region" evidence="2">
    <location>
        <begin position="34"/>
        <end position="71"/>
    </location>
</feature>
<dbReference type="Proteomes" id="UP000239800">
    <property type="component" value="Unassembled WGS sequence"/>
</dbReference>
<evidence type="ECO:0000256" key="1">
    <source>
        <dbReference type="ARBA" id="ARBA00009477"/>
    </source>
</evidence>
<dbReference type="Gene3D" id="2.40.50.100">
    <property type="match status" value="1"/>
</dbReference>
<gene>
    <name evidence="7" type="ORF">BST85_10200</name>
</gene>
<name>A0A2S7KRG2_9FLAO</name>
<dbReference type="Pfam" id="PF25967">
    <property type="entry name" value="RND-MFP_C"/>
    <property type="match status" value="1"/>
</dbReference>
<keyword evidence="2" id="KW-0175">Coiled coil</keyword>
<evidence type="ECO:0000259" key="6">
    <source>
        <dbReference type="Pfam" id="PF25973"/>
    </source>
</evidence>
<dbReference type="PANTHER" id="PTHR30469">
    <property type="entry name" value="MULTIDRUG RESISTANCE PROTEIN MDTA"/>
    <property type="match status" value="1"/>
</dbReference>
<dbReference type="Pfam" id="PF25973">
    <property type="entry name" value="BSH_CzcB"/>
    <property type="match status" value="1"/>
</dbReference>
<evidence type="ECO:0000313" key="7">
    <source>
        <dbReference type="EMBL" id="PQB05212.1"/>
    </source>
</evidence>
<dbReference type="OrthoDB" id="9806939at2"/>
<dbReference type="InterPro" id="IPR058792">
    <property type="entry name" value="Beta-barrel_RND_2"/>
</dbReference>
<dbReference type="SUPFAM" id="SSF111369">
    <property type="entry name" value="HlyD-like secretion proteins"/>
    <property type="match status" value="1"/>
</dbReference>
<feature type="coiled-coil region" evidence="2">
    <location>
        <begin position="170"/>
        <end position="197"/>
    </location>
</feature>
<dbReference type="RefSeq" id="WP_104813147.1">
    <property type="nucleotide sequence ID" value="NZ_MQUB01000001.1"/>
</dbReference>
<dbReference type="NCBIfam" id="TIGR01730">
    <property type="entry name" value="RND_mfp"/>
    <property type="match status" value="1"/>
</dbReference>
<feature type="domain" description="Multidrug resistance protein MdtA-like C-terminal permuted SH3" evidence="5">
    <location>
        <begin position="310"/>
        <end position="376"/>
    </location>
</feature>
<evidence type="ECO:0000259" key="3">
    <source>
        <dbReference type="Pfam" id="PF25893"/>
    </source>
</evidence>
<accession>A0A2S7KRG2</accession>
<dbReference type="Gene3D" id="2.40.420.20">
    <property type="match status" value="1"/>
</dbReference>
<feature type="domain" description="CzcB-like barrel-sandwich hybrid" evidence="6">
    <location>
        <begin position="100"/>
        <end position="225"/>
    </location>
</feature>
<proteinExistence type="inferred from homology"/>
<dbReference type="Gene3D" id="1.10.287.470">
    <property type="entry name" value="Helix hairpin bin"/>
    <property type="match status" value="1"/>
</dbReference>
<evidence type="ECO:0000259" key="5">
    <source>
        <dbReference type="Pfam" id="PF25967"/>
    </source>
</evidence>
<dbReference type="Pfam" id="PF25954">
    <property type="entry name" value="Beta-barrel_RND_2"/>
    <property type="match status" value="1"/>
</dbReference>
<protein>
    <submittedName>
        <fullName evidence="7">Efflux transporter periplasmic adaptor subunit</fullName>
    </submittedName>
</protein>
<dbReference type="EMBL" id="MQUB01000001">
    <property type="protein sequence ID" value="PQB05212.1"/>
    <property type="molecule type" value="Genomic_DNA"/>
</dbReference>
<dbReference type="GO" id="GO:1990281">
    <property type="term" value="C:efflux pump complex"/>
    <property type="evidence" value="ECO:0007669"/>
    <property type="project" value="TreeGrafter"/>
</dbReference>
<evidence type="ECO:0000259" key="4">
    <source>
        <dbReference type="Pfam" id="PF25954"/>
    </source>
</evidence>
<organism evidence="7 8">
    <name type="scientific">Aureitalea marina</name>
    <dbReference type="NCBI Taxonomy" id="930804"/>
    <lineage>
        <taxon>Bacteria</taxon>
        <taxon>Pseudomonadati</taxon>
        <taxon>Bacteroidota</taxon>
        <taxon>Flavobacteriia</taxon>
        <taxon>Flavobacteriales</taxon>
        <taxon>Flavobacteriaceae</taxon>
        <taxon>Aureitalea</taxon>
    </lineage>
</organism>
<reference evidence="7 8" key="1">
    <citation type="submission" date="2016-11" db="EMBL/GenBank/DDBJ databases">
        <title>Trade-off between light-utilization and light-protection in marine flavobacteria.</title>
        <authorList>
            <person name="Kumagai Y."/>
        </authorList>
    </citation>
    <scope>NUCLEOTIDE SEQUENCE [LARGE SCALE GENOMIC DNA]</scope>
    <source>
        <strain evidence="7 8">NBRC 107741</strain>
    </source>
</reference>
<dbReference type="Gene3D" id="2.40.30.170">
    <property type="match status" value="1"/>
</dbReference>
<evidence type="ECO:0000313" key="8">
    <source>
        <dbReference type="Proteomes" id="UP000239800"/>
    </source>
</evidence>
<evidence type="ECO:0000256" key="2">
    <source>
        <dbReference type="SAM" id="Coils"/>
    </source>
</evidence>
<dbReference type="InterPro" id="IPR058647">
    <property type="entry name" value="BSH_CzcB-like"/>
</dbReference>
<feature type="domain" description="CusB-like beta-barrel" evidence="4">
    <location>
        <begin position="232"/>
        <end position="304"/>
    </location>
</feature>
<dbReference type="InterPro" id="IPR058627">
    <property type="entry name" value="MdtA-like_C"/>
</dbReference>
<comment type="similarity">
    <text evidence="1">Belongs to the membrane fusion protein (MFP) (TC 8.A.1) family.</text>
</comment>
<dbReference type="Pfam" id="PF25893">
    <property type="entry name" value="HH_CzcB"/>
    <property type="match status" value="1"/>
</dbReference>
<keyword evidence="8" id="KW-1185">Reference proteome</keyword>
<dbReference type="GO" id="GO:0015562">
    <property type="term" value="F:efflux transmembrane transporter activity"/>
    <property type="evidence" value="ECO:0007669"/>
    <property type="project" value="TreeGrafter"/>
</dbReference>
<dbReference type="InterPro" id="IPR058648">
    <property type="entry name" value="HH_CzcB-like"/>
</dbReference>
<comment type="caution">
    <text evidence="7">The sequence shown here is derived from an EMBL/GenBank/DDBJ whole genome shotgun (WGS) entry which is preliminary data.</text>
</comment>
<dbReference type="PANTHER" id="PTHR30469:SF15">
    <property type="entry name" value="HLYD FAMILY OF SECRETION PROTEINS"/>
    <property type="match status" value="1"/>
</dbReference>
<dbReference type="InterPro" id="IPR006143">
    <property type="entry name" value="RND_pump_MFP"/>
</dbReference>
<dbReference type="AlphaFoldDB" id="A0A2S7KRG2"/>